<dbReference type="Gene3D" id="1.10.760.10">
    <property type="entry name" value="Cytochrome c-like domain"/>
    <property type="match status" value="1"/>
</dbReference>
<dbReference type="PROSITE" id="PS51007">
    <property type="entry name" value="CYTC"/>
    <property type="match status" value="1"/>
</dbReference>
<evidence type="ECO:0000256" key="3">
    <source>
        <dbReference type="ARBA" id="ARBA00023004"/>
    </source>
</evidence>
<keyword evidence="5" id="KW-1133">Transmembrane helix</keyword>
<organism evidence="7 8">
    <name type="scientific">Cellvibrio fibrivorans</name>
    <dbReference type="NCBI Taxonomy" id="126350"/>
    <lineage>
        <taxon>Bacteria</taxon>
        <taxon>Pseudomonadati</taxon>
        <taxon>Pseudomonadota</taxon>
        <taxon>Gammaproteobacteria</taxon>
        <taxon>Cellvibrionales</taxon>
        <taxon>Cellvibrionaceae</taxon>
        <taxon>Cellvibrio</taxon>
    </lineage>
</organism>
<keyword evidence="5" id="KW-0812">Transmembrane</keyword>
<evidence type="ECO:0000256" key="1">
    <source>
        <dbReference type="ARBA" id="ARBA00022617"/>
    </source>
</evidence>
<evidence type="ECO:0000259" key="6">
    <source>
        <dbReference type="PROSITE" id="PS51007"/>
    </source>
</evidence>
<keyword evidence="2 4" id="KW-0479">Metal-binding</keyword>
<comment type="caution">
    <text evidence="7">The sequence shown here is derived from an EMBL/GenBank/DDBJ whole genome shotgun (WGS) entry which is preliminary data.</text>
</comment>
<dbReference type="InterPro" id="IPR009056">
    <property type="entry name" value="Cyt_c-like_dom"/>
</dbReference>
<dbReference type="InterPro" id="IPR036909">
    <property type="entry name" value="Cyt_c-like_dom_sf"/>
</dbReference>
<dbReference type="InterPro" id="IPR047758">
    <property type="entry name" value="CytoC_perox"/>
</dbReference>
<dbReference type="InterPro" id="IPR051395">
    <property type="entry name" value="Cytochrome_c_Peroxidase/MauG"/>
</dbReference>
<evidence type="ECO:0000256" key="5">
    <source>
        <dbReference type="SAM" id="Phobius"/>
    </source>
</evidence>
<keyword evidence="5" id="KW-0472">Membrane</keyword>
<feature type="transmembrane region" description="Helical" evidence="5">
    <location>
        <begin position="20"/>
        <end position="41"/>
    </location>
</feature>
<dbReference type="PANTHER" id="PTHR30600">
    <property type="entry name" value="CYTOCHROME C PEROXIDASE-RELATED"/>
    <property type="match status" value="1"/>
</dbReference>
<proteinExistence type="predicted"/>
<evidence type="ECO:0000313" key="8">
    <source>
        <dbReference type="Proteomes" id="UP001253595"/>
    </source>
</evidence>
<dbReference type="RefSeq" id="WP_310074734.1">
    <property type="nucleotide sequence ID" value="NZ_JAVDVX010000006.1"/>
</dbReference>
<dbReference type="PANTHER" id="PTHR30600:SF9">
    <property type="entry name" value="BLR7738 PROTEIN"/>
    <property type="match status" value="1"/>
</dbReference>
<evidence type="ECO:0000313" key="7">
    <source>
        <dbReference type="EMBL" id="MDR7091440.1"/>
    </source>
</evidence>
<evidence type="ECO:0000256" key="4">
    <source>
        <dbReference type="PROSITE-ProRule" id="PRU00433"/>
    </source>
</evidence>
<name>A0ABU1V1W3_9GAMM</name>
<evidence type="ECO:0000256" key="2">
    <source>
        <dbReference type="ARBA" id="ARBA00022723"/>
    </source>
</evidence>
<keyword evidence="1 4" id="KW-0349">Heme</keyword>
<sequence>MGALKTGLSNLFSRRSLWRLTKLLIIFAIPMGISLLIGKIYQNWDDDPERGAIAIENGAFGENYSTPIYLDQGWSANDSLWYYNTTQGSALMPYDFFIALEQSDSTEPFRANSLIDKYRYLPQKPTFFNPDGLPVGFVKESYQGNDYIGFTCAACHTGQVNYKGTAIRIDGGPAMADMVGFLTDLQKSLDIALANSEKNQRFVAKVLELNNTYSNADEVQTDLQRWARKIRLYNNINASKVEYGYARLDAFGRIYNRVLEHVINRNQVRDVLLGATKSEDDDTNLLTPVQVDKVLEDISETIIGDLQFAKIIDRLMSTKEGYPALSLAVMNERIKPLLFNEPNAPVSYPFLWDIVQSDYVQWNGLASNAGVGPLGRNTGEVIGVFGILDWTAHKRGWSLPALVTGQKSKSYQIDFTSSIDLVNLSRLESHLASLTSPVWPTQKADSPQQEIAKAIFDKLPEWQIDGTKVRRGRALYAEYCESCHEVIDRTDHDRIVVASMLNIDVAGTDRAMAENSVNYTGFSGNFKNTYQTESVGGLVIKDRAPVVQILTAATMGEVTTAPDPDKWWPRRALDWLYMLAHSFFDNEIKASVKSGNYQPDTTASPYQSLLSYKARSLNGIWATAPYLHNGSVPSIYDLLLPVKRDGDPADGLYRPTEFEVGSREFDPRKVGLRTEGYDGFTFKADKRGDFNIGHEYGTIHAPAVNGEKPEPLTDEERWDLVEYIKTL</sequence>
<reference evidence="7 8" key="1">
    <citation type="submission" date="2023-07" db="EMBL/GenBank/DDBJ databases">
        <title>Sorghum-associated microbial communities from plants grown in Nebraska, USA.</title>
        <authorList>
            <person name="Schachtman D."/>
        </authorList>
    </citation>
    <scope>NUCLEOTIDE SEQUENCE [LARGE SCALE GENOMIC DNA]</scope>
    <source>
        <strain evidence="7 8">BE190</strain>
    </source>
</reference>
<keyword evidence="3 4" id="KW-0408">Iron</keyword>
<protein>
    <recommendedName>
        <fullName evidence="6">Cytochrome c domain-containing protein</fullName>
    </recommendedName>
</protein>
<dbReference type="Pfam" id="PF21419">
    <property type="entry name" value="RoxA-like_Cyt-c"/>
    <property type="match status" value="1"/>
</dbReference>
<dbReference type="SUPFAM" id="SSF46626">
    <property type="entry name" value="Cytochrome c"/>
    <property type="match status" value="1"/>
</dbReference>
<gene>
    <name evidence="7" type="ORF">J2X05_003475</name>
</gene>
<feature type="domain" description="Cytochrome c" evidence="6">
    <location>
        <begin position="467"/>
        <end position="727"/>
    </location>
</feature>
<accession>A0ABU1V1W3</accession>
<keyword evidence="8" id="KW-1185">Reference proteome</keyword>
<dbReference type="NCBIfam" id="NF040606">
    <property type="entry name" value="CytoC_perox"/>
    <property type="match status" value="1"/>
</dbReference>
<dbReference type="EMBL" id="JAVDVX010000006">
    <property type="protein sequence ID" value="MDR7091440.1"/>
    <property type="molecule type" value="Genomic_DNA"/>
</dbReference>
<dbReference type="Proteomes" id="UP001253595">
    <property type="component" value="Unassembled WGS sequence"/>
</dbReference>